<dbReference type="PROSITE" id="PS50830">
    <property type="entry name" value="TNASE_3"/>
    <property type="match status" value="1"/>
</dbReference>
<evidence type="ECO:0000256" key="5">
    <source>
        <dbReference type="SAM" id="Phobius"/>
    </source>
</evidence>
<feature type="compositionally biased region" description="Basic and acidic residues" evidence="4">
    <location>
        <begin position="267"/>
        <end position="284"/>
    </location>
</feature>
<keyword evidence="1" id="KW-0540">Nuclease</keyword>
<name>A0ABR9QNT7_9BACI</name>
<feature type="compositionally biased region" description="Low complexity" evidence="4">
    <location>
        <begin position="84"/>
        <end position="103"/>
    </location>
</feature>
<dbReference type="SUPFAM" id="SSF50199">
    <property type="entry name" value="Staphylococcal nuclease"/>
    <property type="match status" value="1"/>
</dbReference>
<feature type="compositionally biased region" description="Polar residues" evidence="4">
    <location>
        <begin position="285"/>
        <end position="295"/>
    </location>
</feature>
<feature type="transmembrane region" description="Helical" evidence="5">
    <location>
        <begin position="321"/>
        <end position="339"/>
    </location>
</feature>
<organism evidence="7 8">
    <name type="scientific">Litchfieldia luteola</name>
    <dbReference type="NCBI Taxonomy" id="682179"/>
    <lineage>
        <taxon>Bacteria</taxon>
        <taxon>Bacillati</taxon>
        <taxon>Bacillota</taxon>
        <taxon>Bacilli</taxon>
        <taxon>Bacillales</taxon>
        <taxon>Bacillaceae</taxon>
        <taxon>Litchfieldia</taxon>
    </lineage>
</organism>
<evidence type="ECO:0000259" key="6">
    <source>
        <dbReference type="PROSITE" id="PS50830"/>
    </source>
</evidence>
<dbReference type="InterPro" id="IPR035437">
    <property type="entry name" value="SNase_OB-fold_sf"/>
</dbReference>
<dbReference type="Gene3D" id="2.40.50.90">
    <property type="match status" value="1"/>
</dbReference>
<keyword evidence="8" id="KW-1185">Reference proteome</keyword>
<reference evidence="7 8" key="1">
    <citation type="submission" date="2020-10" db="EMBL/GenBank/DDBJ databases">
        <title>Bacillus sp. HD4P25, an endophyte from a halophyte.</title>
        <authorList>
            <person name="Sun J.-Q."/>
        </authorList>
    </citation>
    <scope>NUCLEOTIDE SEQUENCE [LARGE SCALE GENOMIC DNA]</scope>
    <source>
        <strain evidence="7 8">YIM 93174</strain>
    </source>
</reference>
<evidence type="ECO:0000256" key="1">
    <source>
        <dbReference type="ARBA" id="ARBA00022722"/>
    </source>
</evidence>
<feature type="region of interest" description="Disordered" evidence="4">
    <location>
        <begin position="244"/>
        <end position="297"/>
    </location>
</feature>
<evidence type="ECO:0000256" key="3">
    <source>
        <dbReference type="ARBA" id="ARBA00022801"/>
    </source>
</evidence>
<proteinExistence type="predicted"/>
<dbReference type="Proteomes" id="UP001516662">
    <property type="component" value="Unassembled WGS sequence"/>
</dbReference>
<keyword evidence="5" id="KW-0472">Membrane</keyword>
<feature type="transmembrane region" description="Helical" evidence="5">
    <location>
        <begin position="360"/>
        <end position="383"/>
    </location>
</feature>
<gene>
    <name evidence="7" type="ORF">IMZ08_19160</name>
</gene>
<dbReference type="SMART" id="SM00318">
    <property type="entry name" value="SNc"/>
    <property type="match status" value="1"/>
</dbReference>
<feature type="domain" description="TNase-like" evidence="6">
    <location>
        <begin position="109"/>
        <end position="238"/>
    </location>
</feature>
<dbReference type="PANTHER" id="PTHR12302:SF3">
    <property type="entry name" value="SERINE_THREONINE-PROTEIN KINASE 31"/>
    <property type="match status" value="1"/>
</dbReference>
<dbReference type="Pfam" id="PF00565">
    <property type="entry name" value="SNase"/>
    <property type="match status" value="1"/>
</dbReference>
<dbReference type="PANTHER" id="PTHR12302">
    <property type="entry name" value="EBNA2 BINDING PROTEIN P100"/>
    <property type="match status" value="1"/>
</dbReference>
<feature type="compositionally biased region" description="Low complexity" evidence="4">
    <location>
        <begin position="244"/>
        <end position="256"/>
    </location>
</feature>
<dbReference type="InterPro" id="IPR016071">
    <property type="entry name" value="Staphylococal_nuclease_OB-fold"/>
</dbReference>
<evidence type="ECO:0000256" key="4">
    <source>
        <dbReference type="SAM" id="MobiDB-lite"/>
    </source>
</evidence>
<evidence type="ECO:0000256" key="2">
    <source>
        <dbReference type="ARBA" id="ARBA00022759"/>
    </source>
</evidence>
<comment type="caution">
    <text evidence="7">The sequence shown here is derived from an EMBL/GenBank/DDBJ whole genome shotgun (WGS) entry which is preliminary data.</text>
</comment>
<accession>A0ABR9QNT7</accession>
<evidence type="ECO:0000313" key="7">
    <source>
        <dbReference type="EMBL" id="MBE4910161.1"/>
    </source>
</evidence>
<keyword evidence="2" id="KW-0255">Endonuclease</keyword>
<protein>
    <submittedName>
        <fullName evidence="7">Thermonuclease family protein</fullName>
    </submittedName>
</protein>
<keyword evidence="3" id="KW-0378">Hydrolase</keyword>
<evidence type="ECO:0000313" key="8">
    <source>
        <dbReference type="Proteomes" id="UP001516662"/>
    </source>
</evidence>
<feature type="compositionally biased region" description="Acidic residues" evidence="4">
    <location>
        <begin position="257"/>
        <end position="266"/>
    </location>
</feature>
<dbReference type="EMBL" id="JADCLJ010000024">
    <property type="protein sequence ID" value="MBE4910161.1"/>
    <property type="molecule type" value="Genomic_DNA"/>
</dbReference>
<feature type="region of interest" description="Disordered" evidence="4">
    <location>
        <begin position="81"/>
        <end position="103"/>
    </location>
</feature>
<sequence>MSTFLLISILLPTQSFAHNGKKDELGGHFRSSDCAYLLHSPTELARSAKNMNELIALIKANNTNEKCKALLSPDTVDLEGYSFPSSTPKETPASTTPAPKPSAALEMGKTYTATLEKCTDGDTANFNINGTIYKTRFLYIDTPESTTQKEPFGKEASEYTCNFLKQGTIKLETDGGDLFDKYDRLLAWVFVDGKLHQEEITKAGFVEDFYDYGTYKYEDRVIAAMSFAKTNYTGMYEINKPVATTTKESTTESNTSTEDDTIEEDNKDGTEVVSKDTTETDKTDNSTSTVKESTNAETATETKVTEKVLATDELVEETEVGNGYIITGLIVAMFYFMLPRIKLGMGVQPVLAHKLSFKKWWINFILLGVYIALWWLLLIVIVIELIHLAKSRKQSVA</sequence>
<keyword evidence="5" id="KW-0812">Transmembrane</keyword>
<keyword evidence="5" id="KW-1133">Transmembrane helix</keyword>